<organism evidence="3 4">
    <name type="scientific">Triparma columacea</name>
    <dbReference type="NCBI Taxonomy" id="722753"/>
    <lineage>
        <taxon>Eukaryota</taxon>
        <taxon>Sar</taxon>
        <taxon>Stramenopiles</taxon>
        <taxon>Ochrophyta</taxon>
        <taxon>Bolidophyceae</taxon>
        <taxon>Parmales</taxon>
        <taxon>Triparmaceae</taxon>
        <taxon>Triparma</taxon>
    </lineage>
</organism>
<dbReference type="EMBL" id="BRYA01000089">
    <property type="protein sequence ID" value="GMI38637.1"/>
    <property type="molecule type" value="Genomic_DNA"/>
</dbReference>
<proteinExistence type="predicted"/>
<evidence type="ECO:0000313" key="3">
    <source>
        <dbReference type="EMBL" id="GMI38637.1"/>
    </source>
</evidence>
<dbReference type="OrthoDB" id="202925at2759"/>
<evidence type="ECO:0000256" key="1">
    <source>
        <dbReference type="SAM" id="MobiDB-lite"/>
    </source>
</evidence>
<reference evidence="4" key="1">
    <citation type="journal article" date="2023" name="Commun. Biol.">
        <title>Genome analysis of Parmales, the sister group of diatoms, reveals the evolutionary specialization of diatoms from phago-mixotrophs to photoautotrophs.</title>
        <authorList>
            <person name="Ban H."/>
            <person name="Sato S."/>
            <person name="Yoshikawa S."/>
            <person name="Yamada K."/>
            <person name="Nakamura Y."/>
            <person name="Ichinomiya M."/>
            <person name="Sato N."/>
            <person name="Blanc-Mathieu R."/>
            <person name="Endo H."/>
            <person name="Kuwata A."/>
            <person name="Ogata H."/>
        </authorList>
    </citation>
    <scope>NUCLEOTIDE SEQUENCE [LARGE SCALE GENOMIC DNA]</scope>
</reference>
<accession>A0A9W7G9W8</accession>
<feature type="region of interest" description="Disordered" evidence="1">
    <location>
        <begin position="117"/>
        <end position="158"/>
    </location>
</feature>
<name>A0A9W7G9W8_9STRA</name>
<comment type="caution">
    <text evidence="3">The sequence shown here is derived from an EMBL/GenBank/DDBJ whole genome shotgun (WGS) entry which is preliminary data.</text>
</comment>
<feature type="domain" description="DUF6824" evidence="2">
    <location>
        <begin position="38"/>
        <end position="123"/>
    </location>
</feature>
<protein>
    <recommendedName>
        <fullName evidence="2">DUF6824 domain-containing protein</fullName>
    </recommendedName>
</protein>
<evidence type="ECO:0000313" key="4">
    <source>
        <dbReference type="Proteomes" id="UP001165065"/>
    </source>
</evidence>
<evidence type="ECO:0000259" key="2">
    <source>
        <dbReference type="Pfam" id="PF20710"/>
    </source>
</evidence>
<dbReference type="InterPro" id="IPR049227">
    <property type="entry name" value="DUF6824"/>
</dbReference>
<dbReference type="AlphaFoldDB" id="A0A9W7G9W8"/>
<dbReference type="Proteomes" id="UP001165065">
    <property type="component" value="Unassembled WGS sequence"/>
</dbReference>
<dbReference type="Pfam" id="PF20710">
    <property type="entry name" value="DUF6824"/>
    <property type="match status" value="1"/>
</dbReference>
<keyword evidence="4" id="KW-1185">Reference proteome</keyword>
<gene>
    <name evidence="3" type="ORF">TrCOL_g11497</name>
</gene>
<sequence length="158" mass="17786">MSRSYKPPTPVVTQDGYQYNPMGVKFKISSISYPSPNDILMGRGGGTNNHTGNLNYRKIIETYKPIYSKSPKSGKLKFSCEVVDLIRNLDPPGRFLKKDQETNLYFDIGEKAAREKTSQCLREGQPELRRALGLNPKKSTTRTSRGRDSRGPSVRGRT</sequence>